<dbReference type="InterPro" id="IPR050065">
    <property type="entry name" value="GlmU-like"/>
</dbReference>
<feature type="domain" description="Nucleotidyl transferase" evidence="12">
    <location>
        <begin position="3"/>
        <end position="173"/>
    </location>
</feature>
<dbReference type="GO" id="GO:0019134">
    <property type="term" value="F:glucosamine-1-phosphate N-acetyltransferase activity"/>
    <property type="evidence" value="ECO:0007669"/>
    <property type="project" value="UniProtKB-EC"/>
</dbReference>
<keyword evidence="15" id="KW-1185">Reference proteome</keyword>
<evidence type="ECO:0000256" key="5">
    <source>
        <dbReference type="ARBA" id="ARBA00013414"/>
    </source>
</evidence>
<dbReference type="EC" id="2.7.7.23" evidence="4"/>
<gene>
    <name evidence="14" type="ORF">L1994_08265</name>
</gene>
<evidence type="ECO:0000256" key="6">
    <source>
        <dbReference type="ARBA" id="ARBA00022679"/>
    </source>
</evidence>
<comment type="pathway">
    <text evidence="2">Nucleotide-sugar biosynthesis; UDP-N-acetyl-alpha-D-glucosamine biosynthesis; UDP-N-acetyl-alpha-D-glucosamine from N-acetyl-alpha-D-glucosamine 1-phosphate: step 1/1.</text>
</comment>
<dbReference type="Pfam" id="PF25087">
    <property type="entry name" value="GMPPB_C"/>
    <property type="match status" value="1"/>
</dbReference>
<evidence type="ECO:0000256" key="2">
    <source>
        <dbReference type="ARBA" id="ARBA00005208"/>
    </source>
</evidence>
<keyword evidence="9" id="KW-0012">Acyltransferase</keyword>
<evidence type="ECO:0000256" key="1">
    <source>
        <dbReference type="ARBA" id="ARBA00005166"/>
    </source>
</evidence>
<evidence type="ECO:0000256" key="9">
    <source>
        <dbReference type="ARBA" id="ARBA00023315"/>
    </source>
</evidence>
<dbReference type="AlphaFoldDB" id="A0AAF0FPL3"/>
<dbReference type="InterPro" id="IPR056729">
    <property type="entry name" value="GMPPB_C"/>
</dbReference>
<evidence type="ECO:0000256" key="10">
    <source>
        <dbReference type="ARBA" id="ARBA00048247"/>
    </source>
</evidence>
<dbReference type="GeneID" id="79950385"/>
<dbReference type="CDD" id="cd04181">
    <property type="entry name" value="NTP_transferase"/>
    <property type="match status" value="1"/>
</dbReference>
<evidence type="ECO:0000313" key="15">
    <source>
        <dbReference type="Proteomes" id="UP001218895"/>
    </source>
</evidence>
<reference evidence="14" key="1">
    <citation type="submission" date="2022-01" db="EMBL/GenBank/DDBJ databases">
        <title>Complete genome of Methanomicrobium antiquum DSM 21220.</title>
        <authorList>
            <person name="Chen S.-C."/>
            <person name="You Y.-T."/>
            <person name="Zhou Y.-Z."/>
            <person name="Lai M.-C."/>
        </authorList>
    </citation>
    <scope>NUCLEOTIDE SEQUENCE</scope>
    <source>
        <strain evidence="14">DSM 21220</strain>
    </source>
</reference>
<name>A0AAF0FPL3_9EURY</name>
<dbReference type="SUPFAM" id="SSF51161">
    <property type="entry name" value="Trimeric LpxA-like enzymes"/>
    <property type="match status" value="1"/>
</dbReference>
<evidence type="ECO:0000256" key="4">
    <source>
        <dbReference type="ARBA" id="ARBA00012457"/>
    </source>
</evidence>
<keyword evidence="7" id="KW-0548">Nucleotidyltransferase</keyword>
<dbReference type="InterPro" id="IPR005835">
    <property type="entry name" value="NTP_transferase_dom"/>
</dbReference>
<dbReference type="Gene3D" id="2.160.10.10">
    <property type="entry name" value="Hexapeptide repeat proteins"/>
    <property type="match status" value="1"/>
</dbReference>
<dbReference type="PANTHER" id="PTHR43584">
    <property type="entry name" value="NUCLEOTIDYL TRANSFERASE"/>
    <property type="match status" value="1"/>
</dbReference>
<evidence type="ECO:0000259" key="13">
    <source>
        <dbReference type="Pfam" id="PF25087"/>
    </source>
</evidence>
<evidence type="ECO:0000256" key="8">
    <source>
        <dbReference type="ARBA" id="ARBA00023268"/>
    </source>
</evidence>
<evidence type="ECO:0000313" key="14">
    <source>
        <dbReference type="EMBL" id="WFN36137.1"/>
    </source>
</evidence>
<dbReference type="KEGG" id="manq:L1994_08265"/>
<accession>A0AAF0FPL3</accession>
<keyword evidence="6 14" id="KW-0808">Transferase</keyword>
<dbReference type="PANTHER" id="PTHR43584:SF8">
    <property type="entry name" value="N-ACETYLMURAMATE ALPHA-1-PHOSPHATE URIDYLYLTRANSFERASE"/>
    <property type="match status" value="1"/>
</dbReference>
<dbReference type="EC" id="2.3.1.157" evidence="3"/>
<dbReference type="InterPro" id="IPR011004">
    <property type="entry name" value="Trimer_LpxA-like_sf"/>
</dbReference>
<proteinExistence type="predicted"/>
<dbReference type="InterPro" id="IPR029044">
    <property type="entry name" value="Nucleotide-diphossugar_trans"/>
</dbReference>
<comment type="catalytic activity">
    <reaction evidence="10">
        <text>alpha-D-glucosamine 1-phosphate + acetyl-CoA = N-acetyl-alpha-D-glucosamine 1-phosphate + CoA + H(+)</text>
        <dbReference type="Rhea" id="RHEA:13725"/>
        <dbReference type="ChEBI" id="CHEBI:15378"/>
        <dbReference type="ChEBI" id="CHEBI:57287"/>
        <dbReference type="ChEBI" id="CHEBI:57288"/>
        <dbReference type="ChEBI" id="CHEBI:57776"/>
        <dbReference type="ChEBI" id="CHEBI:58516"/>
        <dbReference type="EC" id="2.3.1.157"/>
    </reaction>
</comment>
<dbReference type="Gene3D" id="3.90.550.10">
    <property type="entry name" value="Spore Coat Polysaccharide Biosynthesis Protein SpsA, Chain A"/>
    <property type="match status" value="1"/>
</dbReference>
<dbReference type="GO" id="GO:0003977">
    <property type="term" value="F:UDP-N-acetylglucosamine diphosphorylase activity"/>
    <property type="evidence" value="ECO:0007669"/>
    <property type="project" value="UniProtKB-EC"/>
</dbReference>
<dbReference type="EMBL" id="CP091092">
    <property type="protein sequence ID" value="WFN36137.1"/>
    <property type="molecule type" value="Genomic_DNA"/>
</dbReference>
<organism evidence="14 15">
    <name type="scientific">Methanomicrobium antiquum</name>
    <dbReference type="NCBI Taxonomy" id="487686"/>
    <lineage>
        <taxon>Archaea</taxon>
        <taxon>Methanobacteriati</taxon>
        <taxon>Methanobacteriota</taxon>
        <taxon>Stenosarchaea group</taxon>
        <taxon>Methanomicrobia</taxon>
        <taxon>Methanomicrobiales</taxon>
        <taxon>Methanomicrobiaceae</taxon>
        <taxon>Methanomicrobium</taxon>
    </lineage>
</organism>
<evidence type="ECO:0000256" key="11">
    <source>
        <dbReference type="ARBA" id="ARBA00048493"/>
    </source>
</evidence>
<dbReference type="Pfam" id="PF00483">
    <property type="entry name" value="NTP_transferase"/>
    <property type="match status" value="1"/>
</dbReference>
<dbReference type="RefSeq" id="WP_278098976.1">
    <property type="nucleotide sequence ID" value="NZ_CP091092.1"/>
</dbReference>
<keyword evidence="8" id="KW-0511">Multifunctional enzyme</keyword>
<protein>
    <recommendedName>
        <fullName evidence="5">Bifunctional protein GlmU</fullName>
        <ecNumber evidence="3">2.3.1.157</ecNumber>
        <ecNumber evidence="4">2.7.7.23</ecNumber>
    </recommendedName>
</protein>
<feature type="domain" description="Mannose-1-phosphate guanyltransferase C-terminal" evidence="13">
    <location>
        <begin position="251"/>
        <end position="362"/>
    </location>
</feature>
<evidence type="ECO:0000256" key="3">
    <source>
        <dbReference type="ARBA" id="ARBA00012225"/>
    </source>
</evidence>
<dbReference type="SUPFAM" id="SSF53448">
    <property type="entry name" value="Nucleotide-diphospho-sugar transferases"/>
    <property type="match status" value="1"/>
</dbReference>
<evidence type="ECO:0000259" key="12">
    <source>
        <dbReference type="Pfam" id="PF00483"/>
    </source>
</evidence>
<sequence>MQAVILAGGEGSRLRPLTRGQPKVMIPVANRPIIGYVIDALIKNGIRDIIVVAGYRREQLIRYLNELDAEVKVAYQNKQLGAADALLCAKSLIKEDFLLLPGDNYIDAESIARIKKEKNSMLVVKHPYPSNYGVVEVEDGYVKGIVEKPAVSGDMTVSTGIFSLTPEIFDYLSFCQIPDVIDMIIKKGTAIKAINAIGWHDSIYPWDLLMLNKVALKTVRSSLAGEMSKSSVMSGVVSVGKGTVISPYAVIKGPAVIGEDTYIGPHTCIMPGTSIGSRVRIEPFTIVENSILMDDSAIGSHSRIIDSVVGEGSVLLDHTSSVSGTYLQNLGDEIVRGHFGAIIGESVNSAPFTVFKQCIVGNLSRIEKGGVIEGKLPDSSIVM</sequence>
<comment type="pathway">
    <text evidence="1">Nucleotide-sugar biosynthesis; UDP-N-acetyl-alpha-D-glucosamine biosynthesis; N-acetyl-alpha-D-glucosamine 1-phosphate from alpha-D-glucosamine 6-phosphate (route II): step 2/2.</text>
</comment>
<evidence type="ECO:0000256" key="7">
    <source>
        <dbReference type="ARBA" id="ARBA00022695"/>
    </source>
</evidence>
<dbReference type="Proteomes" id="UP001218895">
    <property type="component" value="Chromosome"/>
</dbReference>
<comment type="catalytic activity">
    <reaction evidence="11">
        <text>N-acetyl-alpha-D-glucosamine 1-phosphate + UTP + H(+) = UDP-N-acetyl-alpha-D-glucosamine + diphosphate</text>
        <dbReference type="Rhea" id="RHEA:13509"/>
        <dbReference type="ChEBI" id="CHEBI:15378"/>
        <dbReference type="ChEBI" id="CHEBI:33019"/>
        <dbReference type="ChEBI" id="CHEBI:46398"/>
        <dbReference type="ChEBI" id="CHEBI:57705"/>
        <dbReference type="ChEBI" id="CHEBI:57776"/>
        <dbReference type="EC" id="2.7.7.23"/>
    </reaction>
</comment>